<evidence type="ECO:0000313" key="2">
    <source>
        <dbReference type="Proteomes" id="UP001519344"/>
    </source>
</evidence>
<reference evidence="1 2" key="1">
    <citation type="submission" date="2021-03" db="EMBL/GenBank/DDBJ databases">
        <title>Genomic Encyclopedia of Type Strains, Phase IV (KMG-IV): sequencing the most valuable type-strain genomes for metagenomic binning, comparative biology and taxonomic classification.</title>
        <authorList>
            <person name="Goeker M."/>
        </authorList>
    </citation>
    <scope>NUCLEOTIDE SEQUENCE [LARGE SCALE GENOMIC DNA]</scope>
    <source>
        <strain evidence="1 2">DSM 24950</strain>
    </source>
</reference>
<gene>
    <name evidence="1" type="ORF">J2Z65_001632</name>
</gene>
<evidence type="ECO:0000313" key="1">
    <source>
        <dbReference type="EMBL" id="MBP1962433.1"/>
    </source>
</evidence>
<dbReference type="Proteomes" id="UP001519344">
    <property type="component" value="Unassembled WGS sequence"/>
</dbReference>
<name>A0ABS4HUY5_9BACL</name>
<dbReference type="EMBL" id="JAGGKV010000003">
    <property type="protein sequence ID" value="MBP1962433.1"/>
    <property type="molecule type" value="Genomic_DNA"/>
</dbReference>
<proteinExistence type="predicted"/>
<protein>
    <recommendedName>
        <fullName evidence="3">GNAT family N-acetyltransferase</fullName>
    </recommendedName>
</protein>
<sequence>MKLAYINAYPENEQLHEFIQSYTKECISSGAQSQVNWDRLQSKNVISVYDENTLVGIGCMAGEPNIHVRPTYEHREIEHMVSKLLKAESKFGMVDAQS</sequence>
<accession>A0ABS4HUY5</accession>
<comment type="caution">
    <text evidence="1">The sequence shown here is derived from an EMBL/GenBank/DDBJ whole genome shotgun (WGS) entry which is preliminary data.</text>
</comment>
<evidence type="ECO:0008006" key="3">
    <source>
        <dbReference type="Google" id="ProtNLM"/>
    </source>
</evidence>
<keyword evidence="2" id="KW-1185">Reference proteome</keyword>
<dbReference type="RefSeq" id="WP_167061992.1">
    <property type="nucleotide sequence ID" value="NZ_JAAOZR010000024.1"/>
</dbReference>
<organism evidence="1 2">
    <name type="scientific">Paenibacillus aceris</name>
    <dbReference type="NCBI Taxonomy" id="869555"/>
    <lineage>
        <taxon>Bacteria</taxon>
        <taxon>Bacillati</taxon>
        <taxon>Bacillota</taxon>
        <taxon>Bacilli</taxon>
        <taxon>Bacillales</taxon>
        <taxon>Paenibacillaceae</taxon>
        <taxon>Paenibacillus</taxon>
    </lineage>
</organism>